<dbReference type="AlphaFoldDB" id="A0AAF3F4P2"/>
<dbReference type="InterPro" id="IPR001564">
    <property type="entry name" value="Nucleoside_diP_kinase"/>
</dbReference>
<comment type="cofactor">
    <cofactor evidence="1">
        <name>Mg(2+)</name>
        <dbReference type="ChEBI" id="CHEBI:18420"/>
    </cofactor>
</comment>
<organism evidence="9 10">
    <name type="scientific">Mesorhabditis belari</name>
    <dbReference type="NCBI Taxonomy" id="2138241"/>
    <lineage>
        <taxon>Eukaryota</taxon>
        <taxon>Metazoa</taxon>
        <taxon>Ecdysozoa</taxon>
        <taxon>Nematoda</taxon>
        <taxon>Chromadorea</taxon>
        <taxon>Rhabditida</taxon>
        <taxon>Rhabditina</taxon>
        <taxon>Rhabditomorpha</taxon>
        <taxon>Rhabditoidea</taxon>
        <taxon>Rhabditidae</taxon>
        <taxon>Mesorhabditinae</taxon>
        <taxon>Mesorhabditis</taxon>
    </lineage>
</organism>
<dbReference type="GO" id="GO:0006183">
    <property type="term" value="P:GTP biosynthetic process"/>
    <property type="evidence" value="ECO:0007669"/>
    <property type="project" value="InterPro"/>
</dbReference>
<dbReference type="InterPro" id="IPR034907">
    <property type="entry name" value="NDK-like_dom"/>
</dbReference>
<keyword evidence="9" id="KW-1185">Reference proteome</keyword>
<keyword evidence="4" id="KW-0808">Transferase</keyword>
<evidence type="ECO:0000256" key="6">
    <source>
        <dbReference type="PROSITE-ProRule" id="PRU00706"/>
    </source>
</evidence>
<dbReference type="PRINTS" id="PR01243">
    <property type="entry name" value="NUCDPKINASE"/>
</dbReference>
<reference evidence="10" key="1">
    <citation type="submission" date="2024-02" db="UniProtKB">
        <authorList>
            <consortium name="WormBaseParasite"/>
        </authorList>
    </citation>
    <scope>IDENTIFICATION</scope>
</reference>
<feature type="domain" description="Nucleoside diphosphate kinase-like" evidence="8">
    <location>
        <begin position="21"/>
        <end position="145"/>
    </location>
</feature>
<proteinExistence type="inferred from homology"/>
<dbReference type="SUPFAM" id="SSF54919">
    <property type="entry name" value="Nucleoside diphosphate kinase, NDK"/>
    <property type="match status" value="1"/>
</dbReference>
<evidence type="ECO:0000259" key="8">
    <source>
        <dbReference type="SMART" id="SM00562"/>
    </source>
</evidence>
<evidence type="ECO:0000313" key="10">
    <source>
        <dbReference type="WBParaSite" id="MBELARI_LOCUS21502"/>
    </source>
</evidence>
<dbReference type="Pfam" id="PF00334">
    <property type="entry name" value="NDK"/>
    <property type="match status" value="1"/>
</dbReference>
<dbReference type="EC" id="2.7.4.6" evidence="3"/>
<evidence type="ECO:0000313" key="9">
    <source>
        <dbReference type="Proteomes" id="UP000887575"/>
    </source>
</evidence>
<dbReference type="Proteomes" id="UP000887575">
    <property type="component" value="Unassembled WGS sequence"/>
</dbReference>
<evidence type="ECO:0000256" key="7">
    <source>
        <dbReference type="RuleBase" id="RU004011"/>
    </source>
</evidence>
<dbReference type="GO" id="GO:0004550">
    <property type="term" value="F:nucleoside diphosphate kinase activity"/>
    <property type="evidence" value="ECO:0007669"/>
    <property type="project" value="UniProtKB-EC"/>
</dbReference>
<dbReference type="GO" id="GO:0006241">
    <property type="term" value="P:CTP biosynthetic process"/>
    <property type="evidence" value="ECO:0007669"/>
    <property type="project" value="InterPro"/>
</dbReference>
<protein>
    <recommendedName>
        <fullName evidence="3">nucleoside-diphosphate kinase</fullName>
        <ecNumber evidence="3">2.7.4.6</ecNumber>
    </recommendedName>
</protein>
<comment type="caution">
    <text evidence="6">Lacks conserved residue(s) required for the propagation of feature annotation.</text>
</comment>
<dbReference type="SMART" id="SM00562">
    <property type="entry name" value="NDK"/>
    <property type="match status" value="1"/>
</dbReference>
<dbReference type="PROSITE" id="PS51374">
    <property type="entry name" value="NDPK_LIKE"/>
    <property type="match status" value="1"/>
</dbReference>
<dbReference type="WBParaSite" id="MBELARI_LOCUS21502">
    <property type="protein sequence ID" value="MBELARI_LOCUS21502"/>
    <property type="gene ID" value="MBELARI_LOCUS21502"/>
</dbReference>
<evidence type="ECO:0000256" key="1">
    <source>
        <dbReference type="ARBA" id="ARBA00001946"/>
    </source>
</evidence>
<evidence type="ECO:0000256" key="2">
    <source>
        <dbReference type="ARBA" id="ARBA00008142"/>
    </source>
</evidence>
<dbReference type="GO" id="GO:0006228">
    <property type="term" value="P:UTP biosynthetic process"/>
    <property type="evidence" value="ECO:0007669"/>
    <property type="project" value="InterPro"/>
</dbReference>
<dbReference type="InterPro" id="IPR036850">
    <property type="entry name" value="NDK-like_dom_sf"/>
</dbReference>
<accession>A0AAF3F4P2</accession>
<dbReference type="PANTHER" id="PTHR11349">
    <property type="entry name" value="NUCLEOSIDE DIPHOSPHATE KINASE"/>
    <property type="match status" value="1"/>
</dbReference>
<dbReference type="Gene3D" id="3.30.70.141">
    <property type="entry name" value="Nucleoside diphosphate kinase-like domain"/>
    <property type="match status" value="1"/>
</dbReference>
<evidence type="ECO:0000256" key="3">
    <source>
        <dbReference type="ARBA" id="ARBA00012966"/>
    </source>
</evidence>
<keyword evidence="5" id="KW-0418">Kinase</keyword>
<evidence type="ECO:0000256" key="5">
    <source>
        <dbReference type="ARBA" id="ARBA00022777"/>
    </source>
</evidence>
<sequence>MYRSAAAKQSFLEAPNFNGNAEKTVILVKATSNGCLGKTLELFENRGYRILALKQVFPSRDHLEKHFQEQKKHSSFHSLIDWWLSGPIVVIVLQGINIVEQSHSMLKDKWYQRNFDGFCHISISETPAAAVRQNSHWFDADELTD</sequence>
<evidence type="ECO:0000256" key="4">
    <source>
        <dbReference type="ARBA" id="ARBA00022679"/>
    </source>
</evidence>
<comment type="similarity">
    <text evidence="2 6 7">Belongs to the NDK family.</text>
</comment>
<name>A0AAF3F4P2_9BILA</name>